<dbReference type="SMART" id="SM00267">
    <property type="entry name" value="GGDEF"/>
    <property type="match status" value="1"/>
</dbReference>
<feature type="transmembrane region" description="Helical" evidence="3">
    <location>
        <begin position="18"/>
        <end position="42"/>
    </location>
</feature>
<evidence type="ECO:0000313" key="6">
    <source>
        <dbReference type="Proteomes" id="UP000676246"/>
    </source>
</evidence>
<evidence type="ECO:0000313" key="5">
    <source>
        <dbReference type="EMBL" id="MBQ0932649.1"/>
    </source>
</evidence>
<dbReference type="EMBL" id="JAGQDD010000018">
    <property type="protein sequence ID" value="MBQ0932649.1"/>
    <property type="molecule type" value="Genomic_DNA"/>
</dbReference>
<dbReference type="PROSITE" id="PS50887">
    <property type="entry name" value="GGDEF"/>
    <property type="match status" value="1"/>
</dbReference>
<dbReference type="GO" id="GO:1902201">
    <property type="term" value="P:negative regulation of bacterial-type flagellum-dependent cell motility"/>
    <property type="evidence" value="ECO:0007669"/>
    <property type="project" value="TreeGrafter"/>
</dbReference>
<evidence type="ECO:0000256" key="1">
    <source>
        <dbReference type="ARBA" id="ARBA00012528"/>
    </source>
</evidence>
<keyword evidence="3" id="KW-0472">Membrane</keyword>
<proteinExistence type="predicted"/>
<dbReference type="InterPro" id="IPR029787">
    <property type="entry name" value="Nucleotide_cyclase"/>
</dbReference>
<dbReference type="Proteomes" id="UP000676246">
    <property type="component" value="Unassembled WGS sequence"/>
</dbReference>
<dbReference type="PANTHER" id="PTHR45138">
    <property type="entry name" value="REGULATORY COMPONENTS OF SENSORY TRANSDUCTION SYSTEM"/>
    <property type="match status" value="1"/>
</dbReference>
<sequence>MQYPPVDSLPRRRHWLRVLVITAVATAASLALTALIVVVAMGHEWAPAVWLPATLAPMLIAPLTAWPILSLTYALDAAHAALREVAGTDPLTQLLHRGRFTELFEHDLAQAAQRGTTPALLILDLDHFKQVNDQHGHAAGDALLRAVARTLCERVRDGDRVARWGGEEFVVGLGAHTGDELPALGQRLCEAIAAIRLPLADGTTLGTSASLGGARWRGPGDSLDALLLRADAALYRAKQAGRNRLCLTDDPAS</sequence>
<dbReference type="Pfam" id="PF00990">
    <property type="entry name" value="GGDEF"/>
    <property type="match status" value="1"/>
</dbReference>
<dbReference type="Gene3D" id="3.30.70.270">
    <property type="match status" value="1"/>
</dbReference>
<dbReference type="InterPro" id="IPR000160">
    <property type="entry name" value="GGDEF_dom"/>
</dbReference>
<dbReference type="AlphaFoldDB" id="A0A940Y9U1"/>
<keyword evidence="3" id="KW-0812">Transmembrane</keyword>
<dbReference type="NCBIfam" id="TIGR00254">
    <property type="entry name" value="GGDEF"/>
    <property type="match status" value="1"/>
</dbReference>
<keyword evidence="3" id="KW-1133">Transmembrane helix</keyword>
<comment type="catalytic activity">
    <reaction evidence="2">
        <text>2 GTP = 3',3'-c-di-GMP + 2 diphosphate</text>
        <dbReference type="Rhea" id="RHEA:24898"/>
        <dbReference type="ChEBI" id="CHEBI:33019"/>
        <dbReference type="ChEBI" id="CHEBI:37565"/>
        <dbReference type="ChEBI" id="CHEBI:58805"/>
        <dbReference type="EC" id="2.7.7.65"/>
    </reaction>
</comment>
<dbReference type="EC" id="2.7.7.65" evidence="1"/>
<feature type="domain" description="GGDEF" evidence="4">
    <location>
        <begin position="116"/>
        <end position="250"/>
    </location>
</feature>
<dbReference type="InterPro" id="IPR043128">
    <property type="entry name" value="Rev_trsase/Diguanyl_cyclase"/>
</dbReference>
<organism evidence="5 6">
    <name type="scientific">Ideonella alba</name>
    <dbReference type="NCBI Taxonomy" id="2824118"/>
    <lineage>
        <taxon>Bacteria</taxon>
        <taxon>Pseudomonadati</taxon>
        <taxon>Pseudomonadota</taxon>
        <taxon>Betaproteobacteria</taxon>
        <taxon>Burkholderiales</taxon>
        <taxon>Sphaerotilaceae</taxon>
        <taxon>Ideonella</taxon>
    </lineage>
</organism>
<dbReference type="CDD" id="cd01949">
    <property type="entry name" value="GGDEF"/>
    <property type="match status" value="1"/>
</dbReference>
<dbReference type="GO" id="GO:0005886">
    <property type="term" value="C:plasma membrane"/>
    <property type="evidence" value="ECO:0007669"/>
    <property type="project" value="TreeGrafter"/>
</dbReference>
<protein>
    <recommendedName>
        <fullName evidence="1">diguanylate cyclase</fullName>
        <ecNumber evidence="1">2.7.7.65</ecNumber>
    </recommendedName>
</protein>
<dbReference type="RefSeq" id="WP_210856360.1">
    <property type="nucleotide sequence ID" value="NZ_JAGQDD010000018.1"/>
</dbReference>
<dbReference type="FunFam" id="3.30.70.270:FF:000001">
    <property type="entry name" value="Diguanylate cyclase domain protein"/>
    <property type="match status" value="1"/>
</dbReference>
<accession>A0A940Y9U1</accession>
<name>A0A940Y9U1_9BURK</name>
<gene>
    <name evidence="5" type="ORF">KAK03_19395</name>
</gene>
<dbReference type="InterPro" id="IPR050469">
    <property type="entry name" value="Diguanylate_Cyclase"/>
</dbReference>
<dbReference type="SUPFAM" id="SSF55073">
    <property type="entry name" value="Nucleotide cyclase"/>
    <property type="match status" value="1"/>
</dbReference>
<evidence type="ECO:0000256" key="3">
    <source>
        <dbReference type="SAM" id="Phobius"/>
    </source>
</evidence>
<evidence type="ECO:0000259" key="4">
    <source>
        <dbReference type="PROSITE" id="PS50887"/>
    </source>
</evidence>
<comment type="caution">
    <text evidence="5">The sequence shown here is derived from an EMBL/GenBank/DDBJ whole genome shotgun (WGS) entry which is preliminary data.</text>
</comment>
<keyword evidence="6" id="KW-1185">Reference proteome</keyword>
<evidence type="ECO:0000256" key="2">
    <source>
        <dbReference type="ARBA" id="ARBA00034247"/>
    </source>
</evidence>
<reference evidence="5 6" key="1">
    <citation type="submission" date="2021-04" db="EMBL/GenBank/DDBJ databases">
        <title>The genome sequence of Ideonella sp. 3Y2.</title>
        <authorList>
            <person name="Liu Y."/>
        </authorList>
    </citation>
    <scope>NUCLEOTIDE SEQUENCE [LARGE SCALE GENOMIC DNA]</scope>
    <source>
        <strain evidence="5 6">3Y2</strain>
    </source>
</reference>
<dbReference type="GO" id="GO:0052621">
    <property type="term" value="F:diguanylate cyclase activity"/>
    <property type="evidence" value="ECO:0007669"/>
    <property type="project" value="UniProtKB-EC"/>
</dbReference>
<dbReference type="PANTHER" id="PTHR45138:SF9">
    <property type="entry name" value="DIGUANYLATE CYCLASE DGCM-RELATED"/>
    <property type="match status" value="1"/>
</dbReference>
<feature type="transmembrane region" description="Helical" evidence="3">
    <location>
        <begin position="48"/>
        <end position="69"/>
    </location>
</feature>
<dbReference type="GO" id="GO:0043709">
    <property type="term" value="P:cell adhesion involved in single-species biofilm formation"/>
    <property type="evidence" value="ECO:0007669"/>
    <property type="project" value="TreeGrafter"/>
</dbReference>